<dbReference type="SUPFAM" id="SSF52821">
    <property type="entry name" value="Rhodanese/Cell cycle control phosphatase"/>
    <property type="match status" value="2"/>
</dbReference>
<dbReference type="STRING" id="1194083.BN12_1950003"/>
<dbReference type="InterPro" id="IPR001763">
    <property type="entry name" value="Rhodanese-like_dom"/>
</dbReference>
<keyword evidence="4" id="KW-1185">Reference proteome</keyword>
<dbReference type="SMART" id="SM00849">
    <property type="entry name" value="Lactamase_B"/>
    <property type="match status" value="1"/>
</dbReference>
<dbReference type="GO" id="GO:0046872">
    <property type="term" value="F:metal ion binding"/>
    <property type="evidence" value="ECO:0007669"/>
    <property type="project" value="UniProtKB-KW"/>
</dbReference>
<accession>A0A077LUE3</accession>
<dbReference type="InterPro" id="IPR036866">
    <property type="entry name" value="RibonucZ/Hydroxyglut_hydro"/>
</dbReference>
<dbReference type="EMBL" id="CAJB01000107">
    <property type="protein sequence ID" value="CCH77428.1"/>
    <property type="molecule type" value="Genomic_DNA"/>
</dbReference>
<dbReference type="InterPro" id="IPR001279">
    <property type="entry name" value="Metallo-B-lactamas"/>
</dbReference>
<dbReference type="Proteomes" id="UP000035721">
    <property type="component" value="Unassembled WGS sequence"/>
</dbReference>
<dbReference type="GO" id="GO:0070813">
    <property type="term" value="P:hydrogen sulfide metabolic process"/>
    <property type="evidence" value="ECO:0007669"/>
    <property type="project" value="TreeGrafter"/>
</dbReference>
<dbReference type="GO" id="GO:0006749">
    <property type="term" value="P:glutathione metabolic process"/>
    <property type="evidence" value="ECO:0007669"/>
    <property type="project" value="InterPro"/>
</dbReference>
<dbReference type="SMART" id="SM00450">
    <property type="entry name" value="RHOD"/>
    <property type="match status" value="1"/>
</dbReference>
<reference evidence="3 4" key="1">
    <citation type="journal article" date="2013" name="ISME J.">
        <title>A metabolic model for members of the genus Tetrasphaera involved in enhanced biological phosphorus removal.</title>
        <authorList>
            <person name="Kristiansen R."/>
            <person name="Nguyen H.T.T."/>
            <person name="Saunders A.M."/>
            <person name="Nielsen J.L."/>
            <person name="Wimmer R."/>
            <person name="Le V.Q."/>
            <person name="McIlroy S.J."/>
            <person name="Petrovski S."/>
            <person name="Seviour R.J."/>
            <person name="Calteau A."/>
            <person name="Nielsen K.L."/>
            <person name="Nielsen P.H."/>
        </authorList>
    </citation>
    <scope>NUCLEOTIDE SEQUENCE [LARGE SCALE GENOMIC DNA]</scope>
    <source>
        <strain evidence="3 4">T1-X7</strain>
    </source>
</reference>
<dbReference type="InterPro" id="IPR036873">
    <property type="entry name" value="Rhodanese-like_dom_sf"/>
</dbReference>
<dbReference type="SUPFAM" id="SSF56281">
    <property type="entry name" value="Metallo-hydrolase/oxidoreductase"/>
    <property type="match status" value="1"/>
</dbReference>
<evidence type="ECO:0000313" key="4">
    <source>
        <dbReference type="Proteomes" id="UP000035721"/>
    </source>
</evidence>
<comment type="caution">
    <text evidence="3">The sequence shown here is derived from an EMBL/GenBank/DDBJ whole genome shotgun (WGS) entry which is preliminary data.</text>
</comment>
<keyword evidence="1" id="KW-0479">Metal-binding</keyword>
<proteinExistence type="predicted"/>
<gene>
    <name evidence="3" type="ORF">BN12_1950003</name>
</gene>
<evidence type="ECO:0000256" key="1">
    <source>
        <dbReference type="ARBA" id="ARBA00022723"/>
    </source>
</evidence>
<organism evidence="3 4">
    <name type="scientific">Nostocoides japonicum T1-X7</name>
    <dbReference type="NCBI Taxonomy" id="1194083"/>
    <lineage>
        <taxon>Bacteria</taxon>
        <taxon>Bacillati</taxon>
        <taxon>Actinomycetota</taxon>
        <taxon>Actinomycetes</taxon>
        <taxon>Micrococcales</taxon>
        <taxon>Intrasporangiaceae</taxon>
        <taxon>Nostocoides</taxon>
    </lineage>
</organism>
<sequence length="465" mass="49495">MSTYAGELTIVAIDTPTLGDRSYLAHDGAVALVVDPQRDIDRVLAVAEQHGVRITHVAETHIHNDYVTGGFALAEATGAAYLVSGADHVTFHRTPIDDGDVVEVSRTLRVRALATPGHTYTHLSYALERLRTDGTREVVAVFTGGSLLPGTTGRPDLLGPDHTDALVHRQYASAHRLAAELPDAARVLPTHGFGSFCSPGSSDTAKTTTIADERRNNPVLTEPEERWVAQTLASLDAYPAYYAHMAPANLAGPIAPDLAAPVPADAATVARRIRSGEWVVDLRNRTAFAAGHVAGSLSFGIDGSFATYLGWLIPWGTPLTLLGETPEQVAEAQRELVRIGIDHLAGALTGSPHHWTTEPLQTYATASFADLVQVRHHRPVIVLDVRRVAEYAESHVDGALNLPLHELLDRLAELPAGEVWVHCASGYRAAIAASILAAHGIPVVAVDDDFALRAAASGLSLARAA</sequence>
<dbReference type="InterPro" id="IPR051682">
    <property type="entry name" value="Mito_Persulfide_Diox"/>
</dbReference>
<dbReference type="Gene3D" id="3.40.250.10">
    <property type="entry name" value="Rhodanese-like domain"/>
    <property type="match status" value="2"/>
</dbReference>
<dbReference type="GO" id="GO:0050313">
    <property type="term" value="F:sulfur dioxygenase activity"/>
    <property type="evidence" value="ECO:0007669"/>
    <property type="project" value="InterPro"/>
</dbReference>
<dbReference type="Pfam" id="PF00581">
    <property type="entry name" value="Rhodanese"/>
    <property type="match status" value="1"/>
</dbReference>
<dbReference type="RefSeq" id="WP_048554386.1">
    <property type="nucleotide sequence ID" value="NZ_HF570958.1"/>
</dbReference>
<dbReference type="PROSITE" id="PS50206">
    <property type="entry name" value="RHODANESE_3"/>
    <property type="match status" value="2"/>
</dbReference>
<protein>
    <recommendedName>
        <fullName evidence="2">Rhodanese domain-containing protein</fullName>
    </recommendedName>
</protein>
<dbReference type="PANTHER" id="PTHR43084">
    <property type="entry name" value="PERSULFIDE DIOXYGENASE ETHE1"/>
    <property type="match status" value="1"/>
</dbReference>
<feature type="domain" description="Rhodanese" evidence="2">
    <location>
        <begin position="273"/>
        <end position="364"/>
    </location>
</feature>
<evidence type="ECO:0000313" key="3">
    <source>
        <dbReference type="EMBL" id="CCH77428.1"/>
    </source>
</evidence>
<dbReference type="AlphaFoldDB" id="A0A077LUE3"/>
<dbReference type="Gene3D" id="3.60.15.10">
    <property type="entry name" value="Ribonuclease Z/Hydroxyacylglutathione hydrolase-like"/>
    <property type="match status" value="1"/>
</dbReference>
<dbReference type="CDD" id="cd07724">
    <property type="entry name" value="POD-like_MBL-fold"/>
    <property type="match status" value="1"/>
</dbReference>
<evidence type="ECO:0000259" key="2">
    <source>
        <dbReference type="PROSITE" id="PS50206"/>
    </source>
</evidence>
<dbReference type="PANTHER" id="PTHR43084:SF1">
    <property type="entry name" value="PERSULFIDE DIOXYGENASE ETHE1, MITOCHONDRIAL"/>
    <property type="match status" value="1"/>
</dbReference>
<dbReference type="CDD" id="cd00158">
    <property type="entry name" value="RHOD"/>
    <property type="match status" value="1"/>
</dbReference>
<name>A0A077LUE3_9MICO</name>
<feature type="domain" description="Rhodanese" evidence="2">
    <location>
        <begin position="376"/>
        <end position="461"/>
    </location>
</feature>
<dbReference type="OrthoDB" id="3196337at2"/>
<dbReference type="InterPro" id="IPR044528">
    <property type="entry name" value="POD-like_MBL-fold"/>
</dbReference>